<dbReference type="RefSeq" id="WP_121059601.1">
    <property type="nucleotide sequence ID" value="NZ_RCDB01000003.1"/>
</dbReference>
<name>A0A498BU25_9MICO</name>
<evidence type="ECO:0000313" key="3">
    <source>
        <dbReference type="Proteomes" id="UP000273158"/>
    </source>
</evidence>
<dbReference type="InterPro" id="IPR010696">
    <property type="entry name" value="DUF1272"/>
</dbReference>
<keyword evidence="3" id="KW-1185">Reference proteome</keyword>
<dbReference type="EMBL" id="RCDB01000003">
    <property type="protein sequence ID" value="RLK47433.1"/>
    <property type="molecule type" value="Genomic_DNA"/>
</dbReference>
<feature type="region of interest" description="Disordered" evidence="1">
    <location>
        <begin position="53"/>
        <end position="76"/>
    </location>
</feature>
<dbReference type="Proteomes" id="UP000273158">
    <property type="component" value="Unassembled WGS sequence"/>
</dbReference>
<accession>A0A498BU25</accession>
<protein>
    <recommendedName>
        <fullName evidence="4">DUF1272 domain-containing protein</fullName>
    </recommendedName>
</protein>
<dbReference type="Pfam" id="PF06906">
    <property type="entry name" value="DUF1272"/>
    <property type="match status" value="1"/>
</dbReference>
<evidence type="ECO:0008006" key="4">
    <source>
        <dbReference type="Google" id="ProtNLM"/>
    </source>
</evidence>
<dbReference type="OrthoDB" id="9808883at2"/>
<evidence type="ECO:0000256" key="1">
    <source>
        <dbReference type="SAM" id="MobiDB-lite"/>
    </source>
</evidence>
<proteinExistence type="predicted"/>
<comment type="caution">
    <text evidence="2">The sequence shown here is derived from an EMBL/GenBank/DDBJ whole genome shotgun (WGS) entry which is preliminary data.</text>
</comment>
<organism evidence="2 3">
    <name type="scientific">Microbacterium telephonicum</name>
    <dbReference type="NCBI Taxonomy" id="1714841"/>
    <lineage>
        <taxon>Bacteria</taxon>
        <taxon>Bacillati</taxon>
        <taxon>Actinomycetota</taxon>
        <taxon>Actinomycetes</taxon>
        <taxon>Micrococcales</taxon>
        <taxon>Microbacteriaceae</taxon>
        <taxon>Microbacterium</taxon>
    </lineage>
</organism>
<gene>
    <name evidence="2" type="ORF">C7474_2012</name>
</gene>
<sequence length="76" mass="8328">MLELRPNCERYDRDLPPHAEAYICSFECTWCATCAKGFGADGCPNCGGDVQRRPGRSGDALRRHPAGTRRVLASTS</sequence>
<dbReference type="AlphaFoldDB" id="A0A498BU25"/>
<reference evidence="2 3" key="1">
    <citation type="journal article" date="2015" name="Stand. Genomic Sci.">
        <title>Genomic Encyclopedia of Bacterial and Archaeal Type Strains, Phase III: the genomes of soil and plant-associated and newly described type strains.</title>
        <authorList>
            <person name="Whitman W.B."/>
            <person name="Woyke T."/>
            <person name="Klenk H.P."/>
            <person name="Zhou Y."/>
            <person name="Lilburn T.G."/>
            <person name="Beck B.J."/>
            <person name="De Vos P."/>
            <person name="Vandamme P."/>
            <person name="Eisen J.A."/>
            <person name="Garrity G."/>
            <person name="Hugenholtz P."/>
            <person name="Kyrpides N.C."/>
        </authorList>
    </citation>
    <scope>NUCLEOTIDE SEQUENCE [LARGE SCALE GENOMIC DNA]</scope>
    <source>
        <strain evidence="2 3">S2T63</strain>
    </source>
</reference>
<evidence type="ECO:0000313" key="2">
    <source>
        <dbReference type="EMBL" id="RLK47433.1"/>
    </source>
</evidence>